<feature type="coiled-coil region" evidence="1">
    <location>
        <begin position="1074"/>
        <end position="1130"/>
    </location>
</feature>
<dbReference type="KEGG" id="mmab:HQ865_24800"/>
<name>A0A7D4U0C2_9SPHI</name>
<keyword evidence="3" id="KW-0808">Transferase</keyword>
<dbReference type="SMART" id="SM00490">
    <property type="entry name" value="HELICc"/>
    <property type="match status" value="1"/>
</dbReference>
<dbReference type="RefSeq" id="WP_173417482.1">
    <property type="nucleotide sequence ID" value="NZ_CP054139.1"/>
</dbReference>
<dbReference type="SUPFAM" id="SSF53335">
    <property type="entry name" value="S-adenosyl-L-methionine-dependent methyltransferases"/>
    <property type="match status" value="1"/>
</dbReference>
<dbReference type="InterPro" id="IPR029063">
    <property type="entry name" value="SAM-dependent_MTases_sf"/>
</dbReference>
<dbReference type="PANTHER" id="PTHR41313:SF1">
    <property type="entry name" value="DNA METHYLASE ADENINE-SPECIFIC DOMAIN-CONTAINING PROTEIN"/>
    <property type="match status" value="1"/>
</dbReference>
<evidence type="ECO:0000256" key="1">
    <source>
        <dbReference type="SAM" id="Coils"/>
    </source>
</evidence>
<keyword evidence="3" id="KW-0489">Methyltransferase</keyword>
<proteinExistence type="predicted"/>
<dbReference type="SMART" id="SM00487">
    <property type="entry name" value="DEXDc"/>
    <property type="match status" value="1"/>
</dbReference>
<feature type="domain" description="Helicase C-terminal" evidence="2">
    <location>
        <begin position="1371"/>
        <end position="1535"/>
    </location>
</feature>
<reference evidence="3 4" key="1">
    <citation type="submission" date="2020-05" db="EMBL/GenBank/DDBJ databases">
        <title>Mucilaginibacter mali sp. nov.</title>
        <authorList>
            <person name="Kim H.S."/>
            <person name="Lee K.C."/>
            <person name="Suh M.K."/>
            <person name="Kim J.-S."/>
            <person name="Han K.-I."/>
            <person name="Eom M.K."/>
            <person name="Shin Y.K."/>
            <person name="Lee J.-S."/>
        </authorList>
    </citation>
    <scope>NUCLEOTIDE SEQUENCE [LARGE SCALE GENOMIC DNA]</scope>
    <source>
        <strain evidence="3 4">G2-14</strain>
    </source>
</reference>
<feature type="coiled-coil region" evidence="1">
    <location>
        <begin position="1739"/>
        <end position="1804"/>
    </location>
</feature>
<dbReference type="SUPFAM" id="SSF52540">
    <property type="entry name" value="P-loop containing nucleoside triphosphate hydrolases"/>
    <property type="match status" value="2"/>
</dbReference>
<dbReference type="GO" id="GO:0032259">
    <property type="term" value="P:methylation"/>
    <property type="evidence" value="ECO:0007669"/>
    <property type="project" value="UniProtKB-KW"/>
</dbReference>
<dbReference type="GO" id="GO:0008168">
    <property type="term" value="F:methyltransferase activity"/>
    <property type="evidence" value="ECO:0007669"/>
    <property type="project" value="UniProtKB-KW"/>
</dbReference>
<evidence type="ECO:0000313" key="4">
    <source>
        <dbReference type="Proteomes" id="UP000505355"/>
    </source>
</evidence>
<dbReference type="Pfam" id="PF00271">
    <property type="entry name" value="Helicase_C"/>
    <property type="match status" value="1"/>
</dbReference>
<organism evidence="3 4">
    <name type="scientific">Mucilaginibacter mali</name>
    <dbReference type="NCBI Taxonomy" id="2740462"/>
    <lineage>
        <taxon>Bacteria</taxon>
        <taxon>Pseudomonadati</taxon>
        <taxon>Bacteroidota</taxon>
        <taxon>Sphingobacteriia</taxon>
        <taxon>Sphingobacteriales</taxon>
        <taxon>Sphingobacteriaceae</taxon>
        <taxon>Mucilaginibacter</taxon>
    </lineage>
</organism>
<dbReference type="Gene3D" id="3.40.50.300">
    <property type="entry name" value="P-loop containing nucleotide triphosphate hydrolases"/>
    <property type="match status" value="2"/>
</dbReference>
<protein>
    <submittedName>
        <fullName evidence="3">DNA methylase</fullName>
    </submittedName>
</protein>
<sequence>MAYNPLQHLRDNIAAIRIALDFREGIVPRGDDIQTLRAYSGFGGLKAVLFPAGEKEEWIKRNASQNDLKLYPSMMELYTLLQERLPEAEYRSAVQSIRDSILTAYYTPEIVPQTLFAVLKEQGISPKRPYEPSSGAGVFVTELIKAFPETEQVTAVEKDLVTGMVLQALAATLPVPVSVHVKGLEETDDSENGQHDLIVSNIPFGSFRVFDPAFPDLDISGKIHNYFFAKGLDKLADGGILAFITSNAFLDSPDNEAARRYLFQHADFVSLAVMPDNLMKDTGNTQAPSHLLIVQKHTGKTEPAFGEDLLLESIPARNEFGEYHTNQYQVLYPDVITGSDIRPGKNQYGQAHQVIWQPGDINEIGDKLKAIISTDLSINFKREAFLKAQEAIVPAKEILPEQKPSLSYLPMPESKATKVTVQLGLFDTAPVENINRAMDYINLLDESTIHKDTARIIGIIKTKDKPDHETLVLITAKHRDSKQYLYKFYPNFSELHFSANWMNGGLLSHELNGLVNALQQYNHDFYFTGDQSLKEHFNFGRNAEIYFRTLTPFHQEGSLVAMNGQAGTIHQINETRTQAIFEPLADQKDARFYERYILVRDTYLALAEIENLRQVEYSIFRADLNIAYNEFTRAYGEFNRPANRRLILADEKEGFKLLSSIEVKEGNDFKPADILNGPVFKTKEAFKTDDPVAALARCLNEKGAVDLGFIGAATGLSQEEVTIALYSHICLNPENKTWETLEKYLSGNVVEKLAIAGQKAAESPDDPQLQHSLQAITRVQPERIPFELLVLDFNLGERWFPLNYYERFASDFFQLPVTIAYLHGSDSFKVATKGSNLKISREFAISPKESSRTTYGYTLLEHALENTSPYFSYEVNLGGGKTKRYPDNEAIQLAHQKIEQIRAGFVNWLGELPVDEKLELEKLYNDTFNCYRLREYDGSHLSFPGLDKKALGIEDLYSSQKNAAWRIVQNRGALIDHEVGLGKTLTMIVAAQEMKRLGIVHKPMILALKANVSTIAETYRKAYPAAKILAPGENDFTPDKRVRLFHEIKNNHWDCIILTHDQFGKIPQSPEVQQRIFQKELENVEQDLDTLLNEGGDISRRMLKGLEVRKKNLAAKLKTLEHELEGKKDKGIDFKEMGVDHLFVDESHKFKNLTFTTRHDRVAGLGNTEGSQKALNMLFAVRTLQERFNSDLCVTFLSGTPISNSLTEMYLIFKYLRPNEMERQCIENFDGWAAVFAKKTTDFEFSVTNEIIAKERFRHFIKVPELALFYNEITDYKTAKHIALDKPALDEYLINIPPTPEQAEFIKRLMQFAKTGDATLIGRPPLSEDEDKGRMLIATNYAKKMAADMRLIDPHKYEDHPDFKVNVCARKLAELYEGSQKERGTQIVFCDIGTPKPDSFNIYDALKKKLVRDMNIPAAQVTYIHDWTDKQKPELFKKMNRGDIRILIGSTEKAGTGLNVQERVIAMHHLDIPWKPSELEQRNGRGARQGNKLAKSGYGNKVQNFIYAVEQSLDNYKFNLLKNKQNFISQMKNCELSQRSIDEGSMDEKSGMNFSEYIAILSGDTTLLEKTKLEKKIAVMESLKTAHFKEAVRVRYQTERLEKESEASQRTLKALEADQQQYHAVLKREKDGSKSNPIRLKEVQSADAAAIGKYLIKLYQAWKPKSNSENPKELGELYGFKLYIRHEVSLSNLDGKAMNNAYNSLYAERPECSIRYTFSSGAPNTDNPKNAARYFINAIDKVDDLVLKYQKEIREIAEQLPQLKAMQAKPFEQEAELQAMKSELARLEREIAQNIKAKQEAQQEQPEQGLMPEIGSVAGQNVGAGEGKIETVPEAKVVNIGAVEAKTPLEQWAVDIVAEGQALTARVDQAFKKTKGVRL</sequence>
<dbReference type="PRINTS" id="PR00507">
    <property type="entry name" value="N12N6MTFRASE"/>
</dbReference>
<evidence type="ECO:0000313" key="3">
    <source>
        <dbReference type="EMBL" id="QKJ32837.1"/>
    </source>
</evidence>
<dbReference type="InterPro" id="IPR001650">
    <property type="entry name" value="Helicase_C-like"/>
</dbReference>
<dbReference type="PROSITE" id="PS51194">
    <property type="entry name" value="HELICASE_CTER"/>
    <property type="match status" value="1"/>
</dbReference>
<dbReference type="Proteomes" id="UP000505355">
    <property type="component" value="Chromosome"/>
</dbReference>
<dbReference type="InterPro" id="IPR052933">
    <property type="entry name" value="DNA_Protect_Modify"/>
</dbReference>
<keyword evidence="4" id="KW-1185">Reference proteome</keyword>
<accession>A0A7D4U0C2</accession>
<dbReference type="CDD" id="cd02440">
    <property type="entry name" value="AdoMet_MTases"/>
    <property type="match status" value="1"/>
</dbReference>
<dbReference type="InterPro" id="IPR014001">
    <property type="entry name" value="Helicase_ATP-bd"/>
</dbReference>
<evidence type="ECO:0000259" key="2">
    <source>
        <dbReference type="PROSITE" id="PS51194"/>
    </source>
</evidence>
<dbReference type="EMBL" id="CP054139">
    <property type="protein sequence ID" value="QKJ32837.1"/>
    <property type="molecule type" value="Genomic_DNA"/>
</dbReference>
<dbReference type="Gene3D" id="3.40.50.150">
    <property type="entry name" value="Vaccinia Virus protein VP39"/>
    <property type="match status" value="1"/>
</dbReference>
<gene>
    <name evidence="3" type="ORF">HQ865_24800</name>
</gene>
<keyword evidence="1" id="KW-0175">Coiled coil</keyword>
<dbReference type="PANTHER" id="PTHR41313">
    <property type="entry name" value="ADENINE-SPECIFIC METHYLTRANSFERASE"/>
    <property type="match status" value="1"/>
</dbReference>
<dbReference type="InterPro" id="IPR027417">
    <property type="entry name" value="P-loop_NTPase"/>
</dbReference>